<dbReference type="Proteomes" id="UP000499080">
    <property type="component" value="Unassembled WGS sequence"/>
</dbReference>
<evidence type="ECO:0000313" key="1">
    <source>
        <dbReference type="EMBL" id="GBM04798.1"/>
    </source>
</evidence>
<accession>A0A4Y2CM61</accession>
<gene>
    <name evidence="1" type="ORF">AVEN_20231_1</name>
</gene>
<keyword evidence="2" id="KW-1185">Reference proteome</keyword>
<reference evidence="1 2" key="1">
    <citation type="journal article" date="2019" name="Sci. Rep.">
        <title>Orb-weaving spider Araneus ventricosus genome elucidates the spidroin gene catalogue.</title>
        <authorList>
            <person name="Kono N."/>
            <person name="Nakamura H."/>
            <person name="Ohtoshi R."/>
            <person name="Moran D.A.P."/>
            <person name="Shinohara A."/>
            <person name="Yoshida Y."/>
            <person name="Fujiwara M."/>
            <person name="Mori M."/>
            <person name="Tomita M."/>
            <person name="Arakawa K."/>
        </authorList>
    </citation>
    <scope>NUCLEOTIDE SEQUENCE [LARGE SCALE GENOMIC DNA]</scope>
</reference>
<evidence type="ECO:0000313" key="2">
    <source>
        <dbReference type="Proteomes" id="UP000499080"/>
    </source>
</evidence>
<comment type="caution">
    <text evidence="1">The sequence shown here is derived from an EMBL/GenBank/DDBJ whole genome shotgun (WGS) entry which is preliminary data.</text>
</comment>
<dbReference type="InterPro" id="IPR012337">
    <property type="entry name" value="RNaseH-like_sf"/>
</dbReference>
<proteinExistence type="predicted"/>
<dbReference type="InterPro" id="IPR036397">
    <property type="entry name" value="RNaseH_sf"/>
</dbReference>
<name>A0A4Y2CM61_ARAVE</name>
<dbReference type="OrthoDB" id="411871at2759"/>
<dbReference type="Gene3D" id="3.30.420.10">
    <property type="entry name" value="Ribonuclease H-like superfamily/Ribonuclease H"/>
    <property type="match status" value="1"/>
</dbReference>
<dbReference type="EMBL" id="BGPR01000207">
    <property type="protein sequence ID" value="GBM04798.1"/>
    <property type="molecule type" value="Genomic_DNA"/>
</dbReference>
<organism evidence="1 2">
    <name type="scientific">Araneus ventricosus</name>
    <name type="common">Orbweaver spider</name>
    <name type="synonym">Epeira ventricosa</name>
    <dbReference type="NCBI Taxonomy" id="182803"/>
    <lineage>
        <taxon>Eukaryota</taxon>
        <taxon>Metazoa</taxon>
        <taxon>Ecdysozoa</taxon>
        <taxon>Arthropoda</taxon>
        <taxon>Chelicerata</taxon>
        <taxon>Arachnida</taxon>
        <taxon>Araneae</taxon>
        <taxon>Araneomorphae</taxon>
        <taxon>Entelegynae</taxon>
        <taxon>Araneoidea</taxon>
        <taxon>Araneidae</taxon>
        <taxon>Araneus</taxon>
    </lineage>
</organism>
<protein>
    <recommendedName>
        <fullName evidence="3">RNase H type-1 domain-containing protein</fullName>
    </recommendedName>
</protein>
<evidence type="ECO:0008006" key="3">
    <source>
        <dbReference type="Google" id="ProtNLM"/>
    </source>
</evidence>
<sequence>MTLPATLRRIYNARSSRILPFCERVKSIIQDSELNFSDIQTVDFQIFPPWNVPQFSFLNPFSGFDKSRTSPVIYQQLFSFHRYRYSSYRPIFTDGSKAVGHVGCGIFDADISSFRLHSSFSIVSAELVAIFYALQKISLSTQRQFCIYTDSMSSLETLSSSLSNAFSCYGNLATFADSSTWGFLHFVGSRVMWELLERSRQITVQRQLLLSCTVKFLTVT</sequence>
<dbReference type="SUPFAM" id="SSF53098">
    <property type="entry name" value="Ribonuclease H-like"/>
    <property type="match status" value="1"/>
</dbReference>
<dbReference type="GO" id="GO:0003676">
    <property type="term" value="F:nucleic acid binding"/>
    <property type="evidence" value="ECO:0007669"/>
    <property type="project" value="InterPro"/>
</dbReference>
<dbReference type="AlphaFoldDB" id="A0A4Y2CM61"/>